<gene>
    <name evidence="2" type="ORF">B0J15DRAFT_527990</name>
</gene>
<accession>A0A9P9KB85</accession>
<evidence type="ECO:0000313" key="2">
    <source>
        <dbReference type="EMBL" id="KAH7246854.1"/>
    </source>
</evidence>
<dbReference type="OrthoDB" id="10654097at2759"/>
<sequence>MGFAFPICSAPPDISRSPLDILLGKKPGQMELTTCGTRGDDDAAGVLDRSALLKQRGEQPDRVENSLDVEIHDLGKGRVRVRVEALAPRGAGVGKEDVDAVSVLLDLREETLDALNCRRVGGCRDGDRAGGAVGQGVEGLARLLAGLGLSGRDEDLGSSSLEEPVGYDVSRKIVKGGGSNAETAHSQSNTNAKVDSQVQLKDSNLSPRDEGSKSYIPKPAANPPFHGLGASSEDATGVGLGRVAGNKMPRHTLH</sequence>
<feature type="compositionally biased region" description="Polar residues" evidence="1">
    <location>
        <begin position="180"/>
        <end position="206"/>
    </location>
</feature>
<protein>
    <submittedName>
        <fullName evidence="2">Uncharacterized protein</fullName>
    </submittedName>
</protein>
<proteinExistence type="predicted"/>
<organism evidence="2 3">
    <name type="scientific">Fusarium solani</name>
    <name type="common">Filamentous fungus</name>
    <dbReference type="NCBI Taxonomy" id="169388"/>
    <lineage>
        <taxon>Eukaryota</taxon>
        <taxon>Fungi</taxon>
        <taxon>Dikarya</taxon>
        <taxon>Ascomycota</taxon>
        <taxon>Pezizomycotina</taxon>
        <taxon>Sordariomycetes</taxon>
        <taxon>Hypocreomycetidae</taxon>
        <taxon>Hypocreales</taxon>
        <taxon>Nectriaceae</taxon>
        <taxon>Fusarium</taxon>
        <taxon>Fusarium solani species complex</taxon>
    </lineage>
</organism>
<dbReference type="Proteomes" id="UP000736672">
    <property type="component" value="Unassembled WGS sequence"/>
</dbReference>
<evidence type="ECO:0000313" key="3">
    <source>
        <dbReference type="Proteomes" id="UP000736672"/>
    </source>
</evidence>
<name>A0A9P9KB85_FUSSL</name>
<dbReference type="EMBL" id="JAGTJS010000016">
    <property type="protein sequence ID" value="KAH7246854.1"/>
    <property type="molecule type" value="Genomic_DNA"/>
</dbReference>
<evidence type="ECO:0000256" key="1">
    <source>
        <dbReference type="SAM" id="MobiDB-lite"/>
    </source>
</evidence>
<reference evidence="2" key="1">
    <citation type="journal article" date="2021" name="Nat. Commun.">
        <title>Genetic determinants of endophytism in the Arabidopsis root mycobiome.</title>
        <authorList>
            <person name="Mesny F."/>
            <person name="Miyauchi S."/>
            <person name="Thiergart T."/>
            <person name="Pickel B."/>
            <person name="Atanasova L."/>
            <person name="Karlsson M."/>
            <person name="Huettel B."/>
            <person name="Barry K.W."/>
            <person name="Haridas S."/>
            <person name="Chen C."/>
            <person name="Bauer D."/>
            <person name="Andreopoulos W."/>
            <person name="Pangilinan J."/>
            <person name="LaButti K."/>
            <person name="Riley R."/>
            <person name="Lipzen A."/>
            <person name="Clum A."/>
            <person name="Drula E."/>
            <person name="Henrissat B."/>
            <person name="Kohler A."/>
            <person name="Grigoriev I.V."/>
            <person name="Martin F.M."/>
            <person name="Hacquard S."/>
        </authorList>
    </citation>
    <scope>NUCLEOTIDE SEQUENCE</scope>
    <source>
        <strain evidence="2">FSSC 5 MPI-SDFR-AT-0091</strain>
    </source>
</reference>
<keyword evidence="3" id="KW-1185">Reference proteome</keyword>
<feature type="region of interest" description="Disordered" evidence="1">
    <location>
        <begin position="172"/>
        <end position="254"/>
    </location>
</feature>
<comment type="caution">
    <text evidence="2">The sequence shown here is derived from an EMBL/GenBank/DDBJ whole genome shotgun (WGS) entry which is preliminary data.</text>
</comment>
<dbReference type="AlphaFoldDB" id="A0A9P9KB85"/>